<evidence type="ECO:0000256" key="11">
    <source>
        <dbReference type="ARBA" id="ARBA00035025"/>
    </source>
</evidence>
<evidence type="ECO:0000256" key="7">
    <source>
        <dbReference type="ARBA" id="ARBA00022723"/>
    </source>
</evidence>
<dbReference type="GO" id="GO:0003723">
    <property type="term" value="F:RNA binding"/>
    <property type="evidence" value="ECO:0007669"/>
    <property type="project" value="UniProtKB-KW"/>
</dbReference>
<evidence type="ECO:0000256" key="2">
    <source>
        <dbReference type="ARBA" id="ARBA00009026"/>
    </source>
</evidence>
<comment type="cofactor">
    <cofactor evidence="1">
        <name>Mg(2+)</name>
        <dbReference type="ChEBI" id="CHEBI:18420"/>
    </cofactor>
</comment>
<organism evidence="14 15">
    <name type="scientific">Brenthis ino</name>
    <name type="common">lesser marbled fritillary</name>
    <dbReference type="NCBI Taxonomy" id="405034"/>
    <lineage>
        <taxon>Eukaryota</taxon>
        <taxon>Metazoa</taxon>
        <taxon>Ecdysozoa</taxon>
        <taxon>Arthropoda</taxon>
        <taxon>Hexapoda</taxon>
        <taxon>Insecta</taxon>
        <taxon>Pterygota</taxon>
        <taxon>Neoptera</taxon>
        <taxon>Endopterygota</taxon>
        <taxon>Lepidoptera</taxon>
        <taxon>Glossata</taxon>
        <taxon>Ditrysia</taxon>
        <taxon>Papilionoidea</taxon>
        <taxon>Nymphalidae</taxon>
        <taxon>Heliconiinae</taxon>
        <taxon>Argynnini</taxon>
        <taxon>Brenthis</taxon>
    </lineage>
</organism>
<evidence type="ECO:0000256" key="12">
    <source>
        <dbReference type="ARBA" id="ARBA00048418"/>
    </source>
</evidence>
<evidence type="ECO:0000313" key="15">
    <source>
        <dbReference type="Proteomes" id="UP000838878"/>
    </source>
</evidence>
<dbReference type="InterPro" id="IPR026610">
    <property type="entry name" value="Hen1"/>
</dbReference>
<feature type="region of interest" description="Disordered" evidence="13">
    <location>
        <begin position="1"/>
        <end position="60"/>
    </location>
</feature>
<evidence type="ECO:0000256" key="9">
    <source>
        <dbReference type="ARBA" id="ARBA00022884"/>
    </source>
</evidence>
<evidence type="ECO:0000256" key="13">
    <source>
        <dbReference type="SAM" id="MobiDB-lite"/>
    </source>
</evidence>
<evidence type="ECO:0000256" key="8">
    <source>
        <dbReference type="ARBA" id="ARBA00022842"/>
    </source>
</evidence>
<keyword evidence="15" id="KW-1185">Reference proteome</keyword>
<dbReference type="GO" id="GO:0030422">
    <property type="term" value="P:siRNA processing"/>
    <property type="evidence" value="ECO:0007669"/>
    <property type="project" value="TreeGrafter"/>
</dbReference>
<keyword evidence="9" id="KW-0694">RNA-binding</keyword>
<evidence type="ECO:0000313" key="14">
    <source>
        <dbReference type="EMBL" id="CAH0722288.1"/>
    </source>
</evidence>
<dbReference type="GO" id="GO:0005737">
    <property type="term" value="C:cytoplasm"/>
    <property type="evidence" value="ECO:0007669"/>
    <property type="project" value="TreeGrafter"/>
</dbReference>
<keyword evidence="6" id="KW-0949">S-adenosyl-L-methionine</keyword>
<keyword evidence="10" id="KW-0943">RNA-mediated gene silencing</keyword>
<keyword evidence="8" id="KW-0460">Magnesium</keyword>
<dbReference type="InterPro" id="IPR029063">
    <property type="entry name" value="SAM-dependent_MTases_sf"/>
</dbReference>
<evidence type="ECO:0000256" key="3">
    <source>
        <dbReference type="ARBA" id="ARBA00021330"/>
    </source>
</evidence>
<evidence type="ECO:0000256" key="5">
    <source>
        <dbReference type="ARBA" id="ARBA00022679"/>
    </source>
</evidence>
<dbReference type="InterPro" id="IPR011010">
    <property type="entry name" value="DNA_brk_join_enz"/>
</dbReference>
<dbReference type="OrthoDB" id="2154311at2759"/>
<protein>
    <recommendedName>
        <fullName evidence="3">Small RNA 2'-O-methyltransferase</fullName>
        <ecNumber evidence="11">2.1.1.386</ecNumber>
    </recommendedName>
</protein>
<dbReference type="GO" id="GO:0090486">
    <property type="term" value="F:small RNA 2'-O-methyltransferase activity"/>
    <property type="evidence" value="ECO:0007669"/>
    <property type="project" value="UniProtKB-EC"/>
</dbReference>
<dbReference type="EMBL" id="OV170223">
    <property type="protein sequence ID" value="CAH0722288.1"/>
    <property type="molecule type" value="Genomic_DNA"/>
</dbReference>
<accession>A0A8J9VIN6</accession>
<dbReference type="EC" id="2.1.1.386" evidence="11"/>
<dbReference type="PANTHER" id="PTHR21404">
    <property type="entry name" value="HEN1"/>
    <property type="match status" value="1"/>
</dbReference>
<dbReference type="GO" id="GO:0005634">
    <property type="term" value="C:nucleus"/>
    <property type="evidence" value="ECO:0007669"/>
    <property type="project" value="TreeGrafter"/>
</dbReference>
<feature type="compositionally biased region" description="Basic residues" evidence="13">
    <location>
        <begin position="1662"/>
        <end position="1674"/>
    </location>
</feature>
<keyword evidence="5" id="KW-0808">Transferase</keyword>
<name>A0A8J9VIN6_9NEOP</name>
<dbReference type="PANTHER" id="PTHR21404:SF3">
    <property type="entry name" value="SMALL RNA 2'-O-METHYLTRANSFERASE"/>
    <property type="match status" value="1"/>
</dbReference>
<proteinExistence type="inferred from homology"/>
<reference evidence="14" key="1">
    <citation type="submission" date="2021-12" db="EMBL/GenBank/DDBJ databases">
        <authorList>
            <person name="Martin H S."/>
        </authorList>
    </citation>
    <scope>NUCLEOTIDE SEQUENCE</scope>
</reference>
<feature type="region of interest" description="Disordered" evidence="13">
    <location>
        <begin position="2348"/>
        <end position="2391"/>
    </location>
</feature>
<feature type="compositionally biased region" description="Polar residues" evidence="13">
    <location>
        <begin position="2367"/>
        <end position="2388"/>
    </location>
</feature>
<comment type="catalytic activity">
    <reaction evidence="12">
        <text>small RNA 3'-end nucleotide + S-adenosyl-L-methionine = small RNA 3'-end 2'-O-methylnucleotide + S-adenosyl-L-homocysteine + H(+)</text>
        <dbReference type="Rhea" id="RHEA:37887"/>
        <dbReference type="Rhea" id="RHEA-COMP:10415"/>
        <dbReference type="Rhea" id="RHEA-COMP:10416"/>
        <dbReference type="ChEBI" id="CHEBI:15378"/>
        <dbReference type="ChEBI" id="CHEBI:57856"/>
        <dbReference type="ChEBI" id="CHEBI:59789"/>
        <dbReference type="ChEBI" id="CHEBI:74896"/>
        <dbReference type="ChEBI" id="CHEBI:74898"/>
        <dbReference type="EC" id="2.1.1.386"/>
    </reaction>
</comment>
<evidence type="ECO:0000256" key="1">
    <source>
        <dbReference type="ARBA" id="ARBA00001946"/>
    </source>
</evidence>
<dbReference type="GO" id="GO:0001510">
    <property type="term" value="P:RNA methylation"/>
    <property type="evidence" value="ECO:0007669"/>
    <property type="project" value="InterPro"/>
</dbReference>
<feature type="compositionally biased region" description="Polar residues" evidence="13">
    <location>
        <begin position="1676"/>
        <end position="1687"/>
    </location>
</feature>
<evidence type="ECO:0000256" key="6">
    <source>
        <dbReference type="ARBA" id="ARBA00022691"/>
    </source>
</evidence>
<evidence type="ECO:0000256" key="10">
    <source>
        <dbReference type="ARBA" id="ARBA00023158"/>
    </source>
</evidence>
<gene>
    <name evidence="14" type="ORF">BINO364_LOCUS8277</name>
</gene>
<feature type="region of interest" description="Disordered" evidence="13">
    <location>
        <begin position="1652"/>
        <end position="1720"/>
    </location>
</feature>
<keyword evidence="4" id="KW-0489">Methyltransferase</keyword>
<feature type="compositionally biased region" description="Basic and acidic residues" evidence="13">
    <location>
        <begin position="1709"/>
        <end position="1718"/>
    </location>
</feature>
<keyword evidence="7" id="KW-0479">Metal-binding</keyword>
<comment type="similarity">
    <text evidence="2">Belongs to the methyltransferase superfamily. HEN1 family.</text>
</comment>
<dbReference type="SUPFAM" id="SSF56349">
    <property type="entry name" value="DNA breaking-rejoining enzymes"/>
    <property type="match status" value="1"/>
</dbReference>
<sequence length="2462" mass="277368">MNRAPSEVDEAIEANRPIVSNSPTIERERQEREDSSGSSSSSSSEPEEEEPPRKKSKRDAQVTVDLRIDALYEQVSFLTNLIMHQQCASSSNTNVTAKTTDVIEQPEQNNDDFLTNPCSITPKSLDLGFCKTDFDEKKVLKPADEQRLNQLIKLQHFNSSTWQHIRYKKALADMLAFPGFCNLKINDEICCLNKGKDFLASTEEIMAAITNALLYQRQLLQSGLQEIVNWSHNNPTELTSNNLFNKISEMFGNSSPSYKLSEQTLQIVCGKRAECIETRRKRLLSEISDKSIQAALVNIPPSEEFLFEKAQLMSLVQSLGGPHYWLSPPQISKNRDQVKRKYHESIPSTSKSRPQGQDKNYFQNTYKKSNTKKRTKERLMLTNNKETRPFEAKTRKYDYLIPFRGGRLKTFKNRWQALGANKFIISAITGFRIPFYKKPPLIMPTRLVMSQFATKPSPAMTQIMQDLLDQKILQPAIGVAKPKSVRSFVSWDPNVVLEWLSANSPKDTLFEISRRTATVLLLASGRRVHDLTLLRISKDNYLDNGQNIYLIPAFGSKTDRHDCRQSAWKLSKHPDKNICPVSLVRCLIEKTKHRRLDVKDLDNLFITISNKVKFASRTVIGNWVRTVLKDSGIDASPGSCRSAVASLGWLDNQPLDDILARNEDFNDDDSDDHVFADYDDERGVVFYPPVYAQRYAAVTDCLMDERWCGKLEKVVDFGYNDMSFIKYLKDIPGVKHILGVDLEIIPLRCSSNLLESDQYIPKRETPLEVTLFQGNAADPDYRLIGTDAVVAIEMIEHMLPHDLERFVHTVFGFIKPRVAVITTPNGDFNVLFKALEKNGLRRLDHFFEWSREQFNDWCSNIVMRYPQYTVTCKGIGPGPAGTLHLGCCSQLALFVAKEYQKQPDLNLNSLALLAKQPSPASLVNIDGWESPHTIGDNNMLCIENRLNCSTLQVKKFSKATQNLLAKNKMDPFAHTREVVDEIRHLTKMLNFNKDTKNKELLNGHVWYNINWGENAPYWNQYYRVVREYSYPFEVKSEDCRIMDAISEEINNIIDNEYDEFSLDTRTLQIHIDRLMEVVDHITIDVDRVKELLEWNGYEIVGDKLIYSRQALDNISDPQDDWQDTNTVSDWDTTDLRSTLSDGSTIAPDLYYGRCLHRVLDQKIRRISSITDENIATELDHIVCRLMKLALYTSKGQQSPPPTSWMQQKLFDLLSLTEKAIERRRRHYFENYALKAIEYYYNQDENNLTAVVIQEDTLSVNQSDNVDLNTLQSDFIPIVLNNDPLLNVNNEDITNKKLDFNTENMSLNDQTNDLAKLPKEITEINKCYASSEDLIQKTKNRIIPNVPTLKMKSKKSKHSKKIAGKRSMKNIVKLKTTTSVESAKSGEESIPLRRNIGTDPEANCDIDIETISETVINITKDESFNCKRSVSAENVQSQTIFIYDINEPSTSKGIRNISTDVQCGPDISLTCALSPVLSLTRTPKLFFNGIKIQDSCDNIPVTKKTCDFGMSTDYNNSIAVSRSIGIKIRDSDVSLRDKNDFSIALSPENVSTGKDFIETKLVKRMSPKIEDSDSEFYGSVGSLQKSLVASSSKNTSGSQIQCVTNKSVPRAFLRKNLSRKLVCGGIYVHSFKDKMVSEDVVYQGGWQRAPKSIAKKQSSELAKRKKKIIPKKKQTYKTDTPTGNFPSNESKRFPQRSPPVSVKENSSMNKEFKSIDQKKKTVPRIQNTIRTNKNMTRVVSKINMRTHRSKSIKSFGTKKVIHYNTTPKNEVETSKGNIKNYLPLYLRRKIKKINNENDNAKKVKTAIDKNIKNIIFKTNPVEIAKDLSKIPDNMHNNFDYVIFQNAVETEYNVAKNLTLSPGQASTEIKTSCSSQSQNSSTCSSPNSVATVRAIKVGGHSIISNQKDTLSEEKHSGLKSENISSKYKYSKRGRVNKKSPLICSNKENIPQSSKNISANVGKTISNSSKSVFSKSKNLFMVHTNESTIQTSSTKKCKKTSLKSANPLNLKNIDKKDQKITDLTNSNILLSNQHSNNFENESVNTSMSDANDSVDELKSYDNLSLNNNSEINDEDDKIGNDLSKTPKESVHETTSSIMSVIRRLLEDKLQVADSNSKNSLISNSETVILNRDELNRSFNSSLSPISIKTVVTNEDIYKSESEVESSFAAPVTSNEKESLTSFSSVKASVKELDSVSFMSVASTSNSKFSDYYLADNELDNTLLPQSDHPLEESSVQDIFERKDQNKSFNINGILEAFSGFSVNAEQFVGDNINLIDSETGSLALHSARLTASEELYVSGRSSDTYESCFIDDETYVPNWLFSVISQQQSIEELETIDEPLEETMFDVNGNVMEPGVRVTSGAGDGKGIHSDNSQDSSGRGTSLSSTASSGPENEAVLIDPSAVTTYQPLIVPAINITELNSMHTNEVPNGNNGSDCARVLNPAQITSDADADISSLDTDAIDSDT</sequence>
<feature type="compositionally biased region" description="Basic and acidic residues" evidence="13">
    <location>
        <begin position="25"/>
        <end position="35"/>
    </location>
</feature>
<dbReference type="Proteomes" id="UP000838878">
    <property type="component" value="Chromosome 3"/>
</dbReference>
<feature type="non-terminal residue" evidence="14">
    <location>
        <position position="2462"/>
    </location>
</feature>
<dbReference type="GO" id="GO:0003677">
    <property type="term" value="F:DNA binding"/>
    <property type="evidence" value="ECO:0007669"/>
    <property type="project" value="InterPro"/>
</dbReference>
<evidence type="ECO:0000256" key="4">
    <source>
        <dbReference type="ARBA" id="ARBA00022603"/>
    </source>
</evidence>
<dbReference type="GO" id="GO:0046872">
    <property type="term" value="F:metal ion binding"/>
    <property type="evidence" value="ECO:0007669"/>
    <property type="project" value="UniProtKB-KW"/>
</dbReference>
<dbReference type="GO" id="GO:0034587">
    <property type="term" value="P:piRNA processing"/>
    <property type="evidence" value="ECO:0007669"/>
    <property type="project" value="TreeGrafter"/>
</dbReference>
<dbReference type="SUPFAM" id="SSF53335">
    <property type="entry name" value="S-adenosyl-L-methionine-dependent methyltransferases"/>
    <property type="match status" value="1"/>
</dbReference>
<dbReference type="Gene3D" id="3.40.50.150">
    <property type="entry name" value="Vaccinia Virus protein VP39"/>
    <property type="match status" value="1"/>
</dbReference>